<protein>
    <recommendedName>
        <fullName evidence="2">PucR C-terminal helix-turn-helix domain-containing protein</fullName>
    </recommendedName>
</protein>
<evidence type="ECO:0000256" key="1">
    <source>
        <dbReference type="SAM" id="MobiDB-lite"/>
    </source>
</evidence>
<evidence type="ECO:0000259" key="2">
    <source>
        <dbReference type="Pfam" id="PF13556"/>
    </source>
</evidence>
<evidence type="ECO:0000313" key="3">
    <source>
        <dbReference type="EMBL" id="TXR56839.1"/>
    </source>
</evidence>
<keyword evidence="4" id="KW-1185">Reference proteome</keyword>
<feature type="domain" description="PucR C-terminal helix-turn-helix" evidence="2">
    <location>
        <begin position="455"/>
        <end position="511"/>
    </location>
</feature>
<comment type="caution">
    <text evidence="3">The sequence shown here is derived from an EMBL/GenBank/DDBJ whole genome shotgun (WGS) entry which is preliminary data.</text>
</comment>
<dbReference type="InterPro" id="IPR051448">
    <property type="entry name" value="CdaR-like_regulators"/>
</dbReference>
<dbReference type="InterPro" id="IPR025736">
    <property type="entry name" value="PucR_C-HTH_dom"/>
</dbReference>
<dbReference type="Gene3D" id="1.10.10.2840">
    <property type="entry name" value="PucR C-terminal helix-turn-helix domain"/>
    <property type="match status" value="1"/>
</dbReference>
<gene>
    <name evidence="3" type="ORF">FMM08_08955</name>
</gene>
<dbReference type="PANTHER" id="PTHR33744">
    <property type="entry name" value="CARBOHYDRATE DIACID REGULATOR"/>
    <property type="match status" value="1"/>
</dbReference>
<feature type="region of interest" description="Disordered" evidence="1">
    <location>
        <begin position="267"/>
        <end position="293"/>
    </location>
</feature>
<sequence length="523" mass="53888">MSRATAPLALAELVRVDPLARGEVAVLPDPAQRVLGVELAETFDRLARTPAHSLVVLHAGAATGGWSLAAALHVAWERGAAGVVVPRAAMSGASALLARRLGTALVVVDDDAVDVALELAARTAAPESARALRVARCAEELAEQSTVRGVLGVLNAELAPGVVALVTGSSVLAGRAAAVQQREGYREVRMAVNGPGGRAWASLVASLPEATSAVAAEVEARSAESVLRLARLPLLAAWAQRRLDTSAQAEAERAAFAVLRAAARSRADGADTAPGERDAAAGPAGGAAGDEAPSWSAELGWRVEGVNRAVRLERTAAREGDDEPAAELTQLLRVQWARLRPGWPLVPHEGGWVSWQNAAEEPAPAVVRRAFAGLEPLLADHGLVMGVGAGHRGTAGLVRSVEEACLATRAGSDPVTWFEDVGVRAVLAQVSAPAVADVAALALPRLAAARDRLVLAETVAAVLDHGGSLVAASAELGVHRNTVLARTARARELGLALDDPAQRLPLHVACHGLVRAWRATGSG</sequence>
<dbReference type="Pfam" id="PF13556">
    <property type="entry name" value="HTH_30"/>
    <property type="match status" value="1"/>
</dbReference>
<accession>A0A5C8ZI65</accession>
<dbReference type="EMBL" id="VKAC01000004">
    <property type="protein sequence ID" value="TXR56839.1"/>
    <property type="molecule type" value="Genomic_DNA"/>
</dbReference>
<name>A0A5C8ZI65_9ACTN</name>
<dbReference type="RefSeq" id="WP_147925968.1">
    <property type="nucleotide sequence ID" value="NZ_VKAC01000004.1"/>
</dbReference>
<dbReference type="PANTHER" id="PTHR33744:SF1">
    <property type="entry name" value="DNA-BINDING TRANSCRIPTIONAL ACTIVATOR ADER"/>
    <property type="match status" value="1"/>
</dbReference>
<proteinExistence type="predicted"/>
<dbReference type="InterPro" id="IPR042070">
    <property type="entry name" value="PucR_C-HTH_sf"/>
</dbReference>
<dbReference type="Proteomes" id="UP000321234">
    <property type="component" value="Unassembled WGS sequence"/>
</dbReference>
<dbReference type="OrthoDB" id="3190266at2"/>
<feature type="compositionally biased region" description="Basic and acidic residues" evidence="1">
    <location>
        <begin position="267"/>
        <end position="279"/>
    </location>
</feature>
<dbReference type="AlphaFoldDB" id="A0A5C8ZI65"/>
<reference evidence="3 4" key="1">
    <citation type="submission" date="2019-07" db="EMBL/GenBank/DDBJ databases">
        <title>Quadrisphaera sp. strain DD2A genome sequencing and assembly.</title>
        <authorList>
            <person name="Kim I."/>
        </authorList>
    </citation>
    <scope>NUCLEOTIDE SEQUENCE [LARGE SCALE GENOMIC DNA]</scope>
    <source>
        <strain evidence="3 4">DD2A</strain>
    </source>
</reference>
<organism evidence="3 4">
    <name type="scientific">Quadrisphaera setariae</name>
    <dbReference type="NCBI Taxonomy" id="2593304"/>
    <lineage>
        <taxon>Bacteria</taxon>
        <taxon>Bacillati</taxon>
        <taxon>Actinomycetota</taxon>
        <taxon>Actinomycetes</taxon>
        <taxon>Kineosporiales</taxon>
        <taxon>Kineosporiaceae</taxon>
        <taxon>Quadrisphaera</taxon>
    </lineage>
</organism>
<evidence type="ECO:0000313" key="4">
    <source>
        <dbReference type="Proteomes" id="UP000321234"/>
    </source>
</evidence>